<proteinExistence type="predicted"/>
<organism evidence="3 4">
    <name type="scientific">Panicum virgatum</name>
    <name type="common">Blackwell switchgrass</name>
    <dbReference type="NCBI Taxonomy" id="38727"/>
    <lineage>
        <taxon>Eukaryota</taxon>
        <taxon>Viridiplantae</taxon>
        <taxon>Streptophyta</taxon>
        <taxon>Embryophyta</taxon>
        <taxon>Tracheophyta</taxon>
        <taxon>Spermatophyta</taxon>
        <taxon>Magnoliopsida</taxon>
        <taxon>Liliopsida</taxon>
        <taxon>Poales</taxon>
        <taxon>Poaceae</taxon>
        <taxon>PACMAD clade</taxon>
        <taxon>Panicoideae</taxon>
        <taxon>Panicodae</taxon>
        <taxon>Paniceae</taxon>
        <taxon>Panicinae</taxon>
        <taxon>Panicum</taxon>
        <taxon>Panicum sect. Hiantes</taxon>
    </lineage>
</organism>
<name>A0A8T0TIK2_PANVG</name>
<dbReference type="AlphaFoldDB" id="A0A8T0TIK2"/>
<keyword evidence="1" id="KW-0812">Transmembrane</keyword>
<reference evidence="3" key="1">
    <citation type="submission" date="2020-05" db="EMBL/GenBank/DDBJ databases">
        <title>WGS assembly of Panicum virgatum.</title>
        <authorList>
            <person name="Lovell J.T."/>
            <person name="Jenkins J."/>
            <person name="Shu S."/>
            <person name="Juenger T.E."/>
            <person name="Schmutz J."/>
        </authorList>
    </citation>
    <scope>NUCLEOTIDE SEQUENCE</scope>
    <source>
        <strain evidence="3">AP13</strain>
    </source>
</reference>
<comment type="caution">
    <text evidence="3">The sequence shown here is derived from an EMBL/GenBank/DDBJ whole genome shotgun (WGS) entry which is preliminary data.</text>
</comment>
<feature type="transmembrane region" description="Helical" evidence="1">
    <location>
        <begin position="84"/>
        <end position="103"/>
    </location>
</feature>
<keyword evidence="1" id="KW-1133">Transmembrane helix</keyword>
<dbReference type="Pfam" id="PF04578">
    <property type="entry name" value="DUF594"/>
    <property type="match status" value="1"/>
</dbReference>
<feature type="transmembrane region" description="Helical" evidence="1">
    <location>
        <begin position="15"/>
        <end position="34"/>
    </location>
</feature>
<dbReference type="InterPro" id="IPR025315">
    <property type="entry name" value="DUF4220"/>
</dbReference>
<feature type="transmembrane region" description="Helical" evidence="1">
    <location>
        <begin position="533"/>
        <end position="552"/>
    </location>
</feature>
<dbReference type="PANTHER" id="PTHR31325">
    <property type="entry name" value="OS01G0798800 PROTEIN-RELATED"/>
    <property type="match status" value="1"/>
</dbReference>
<evidence type="ECO:0000259" key="2">
    <source>
        <dbReference type="Pfam" id="PF13968"/>
    </source>
</evidence>
<dbReference type="InterPro" id="IPR007658">
    <property type="entry name" value="DUF594"/>
</dbReference>
<feature type="transmembrane region" description="Helical" evidence="1">
    <location>
        <begin position="346"/>
        <end position="371"/>
    </location>
</feature>
<keyword evidence="4" id="KW-1185">Reference proteome</keyword>
<evidence type="ECO:0000256" key="1">
    <source>
        <dbReference type="SAM" id="Phobius"/>
    </source>
</evidence>
<dbReference type="Proteomes" id="UP000823388">
    <property type="component" value="Chromosome 4K"/>
</dbReference>
<dbReference type="EMBL" id="CM029043">
    <property type="protein sequence ID" value="KAG2610700.1"/>
    <property type="molecule type" value="Genomic_DNA"/>
</dbReference>
<protein>
    <recommendedName>
        <fullName evidence="2">DUF4220 domain-containing protein</fullName>
    </recommendedName>
</protein>
<feature type="transmembrane region" description="Helical" evidence="1">
    <location>
        <begin position="316"/>
        <end position="334"/>
    </location>
</feature>
<accession>A0A8T0TIK2</accession>
<feature type="transmembrane region" description="Helical" evidence="1">
    <location>
        <begin position="46"/>
        <end position="64"/>
    </location>
</feature>
<sequence>MGLSSAMDWWDEWKLRILVLCSLSMQLFLCFAPYVRLLYNLRRLRVMVWIAYIGGDALAIYALATLFNRQKQHQAGGGDNDLEVIWAPVLLIHLGGQTSITAYSLEDNELWKRHTITLVSQVTVALYVFCKWWSGQKRLLQAAVLLFIAGILRFSEKPWALRRASFQTKVSTIVSPPICTYFHAMATRPPLELEAGQRAGDDNDDVSCSLDEYVKQALEHVNQQEAGGQAQQDEAKEEENRLMFPRETDHIVSKVFVDQPVPYSLRLRCLQFFLKLDLDHAHADRHLDTMLFVRIQEQFIDMYTKGRSRDTCLGRCLEYCLVPGLVLASMVLFAKSAKDGYNRIDITLTYIIFSTTFVIELLPVLIPLLLLPLMALGRDGMCHSWHQMVSQQNVMLFCARRKKKPGLLMKLAAASTSLSDYVNKHWYIGHEPAARWISRLVRQHALHGWKTYIRDPATYRRFSNLRGEMALSLSGQQLLEQQQLGWSFNLPFDERVLLWHLATDLCCFTITTRTPSSTPRDDVDKRRLDTRIISNYMIYLLFICPDMLILGAREDLFVRACDEIELIMTKQDEPSSSPSMHDDESIARRILGMEQGDDLMKKAPIISSAHRLAKALIHHLNEEQMWKVIQGVWVEMLCYSASRCRGYEHAKYLAHGGEYFTSVWLICSFMGMETLHDKVHTPIPPEPFLLPDEEKTIAAAPV</sequence>
<gene>
    <name evidence="3" type="ORF">PVAP13_4KG209903</name>
</gene>
<feature type="domain" description="DUF4220" evidence="2">
    <location>
        <begin position="49"/>
        <end position="399"/>
    </location>
</feature>
<keyword evidence="1" id="KW-0472">Membrane</keyword>
<dbReference type="Pfam" id="PF13968">
    <property type="entry name" value="DUF4220"/>
    <property type="match status" value="1"/>
</dbReference>
<evidence type="ECO:0000313" key="3">
    <source>
        <dbReference type="EMBL" id="KAG2610700.1"/>
    </source>
</evidence>
<evidence type="ECO:0000313" key="4">
    <source>
        <dbReference type="Proteomes" id="UP000823388"/>
    </source>
</evidence>